<dbReference type="GO" id="GO:0003924">
    <property type="term" value="F:GTPase activity"/>
    <property type="evidence" value="ECO:0007669"/>
    <property type="project" value="InterPro"/>
</dbReference>
<dbReference type="STRING" id="1314776.A0A165YVR5"/>
<accession>A0A165YVR5</accession>
<sequence>MPPEFHRALIGECARNHHDNDPGLDELSGDGSTSEIFASLPRFRPPWTDAAFWCCPRKEFIKRRRGRPMTVSSSQVDFFYRAYQYQGFPLRGRVIIFWFSVVSRAAFQRLREYGPASLSSIDANTPALLVGIDSQLRAVPEMMHDAFSNSEETPILPEEGERVARELRAAKYMECETGNVDHLRAVIQEALRLGWNDAQERMTGTFWIYRAKKWLTSKWSSLVGIHRL</sequence>
<name>A0A165YVR5_9AGAM</name>
<evidence type="ECO:0000256" key="1">
    <source>
        <dbReference type="ARBA" id="ARBA00022741"/>
    </source>
</evidence>
<reference evidence="3 4" key="1">
    <citation type="journal article" date="2016" name="Mol. Biol. Evol.">
        <title>Comparative Genomics of Early-Diverging Mushroom-Forming Fungi Provides Insights into the Origins of Lignocellulose Decay Capabilities.</title>
        <authorList>
            <person name="Nagy L.G."/>
            <person name="Riley R."/>
            <person name="Tritt A."/>
            <person name="Adam C."/>
            <person name="Daum C."/>
            <person name="Floudas D."/>
            <person name="Sun H."/>
            <person name="Yadav J.S."/>
            <person name="Pangilinan J."/>
            <person name="Larsson K.H."/>
            <person name="Matsuura K."/>
            <person name="Barry K."/>
            <person name="Labutti K."/>
            <person name="Kuo R."/>
            <person name="Ohm R.A."/>
            <person name="Bhattacharya S.S."/>
            <person name="Shirouzu T."/>
            <person name="Yoshinaga Y."/>
            <person name="Martin F.M."/>
            <person name="Grigoriev I.V."/>
            <person name="Hibbett D.S."/>
        </authorList>
    </citation>
    <scope>NUCLEOTIDE SEQUENCE [LARGE SCALE GENOMIC DNA]</scope>
    <source>
        <strain evidence="3 4">HHB10207 ss-3</strain>
    </source>
</reference>
<keyword evidence="1" id="KW-0547">Nucleotide-binding</keyword>
<dbReference type="PANTHER" id="PTHR24072">
    <property type="entry name" value="RHO FAMILY GTPASE"/>
    <property type="match status" value="1"/>
</dbReference>
<evidence type="ECO:0000313" key="4">
    <source>
        <dbReference type="Proteomes" id="UP000076798"/>
    </source>
</evidence>
<gene>
    <name evidence="3" type="ORF">SISSUDRAFT_1053980</name>
</gene>
<dbReference type="AlphaFoldDB" id="A0A165YVR5"/>
<dbReference type="GO" id="GO:0005525">
    <property type="term" value="F:GTP binding"/>
    <property type="evidence" value="ECO:0007669"/>
    <property type="project" value="UniProtKB-KW"/>
</dbReference>
<dbReference type="InterPro" id="IPR003578">
    <property type="entry name" value="Small_GTPase_Rho"/>
</dbReference>
<evidence type="ECO:0000313" key="3">
    <source>
        <dbReference type="EMBL" id="KZT33661.1"/>
    </source>
</evidence>
<dbReference type="EMBL" id="KV428227">
    <property type="protein sequence ID" value="KZT33661.1"/>
    <property type="molecule type" value="Genomic_DNA"/>
</dbReference>
<evidence type="ECO:0000256" key="2">
    <source>
        <dbReference type="ARBA" id="ARBA00023134"/>
    </source>
</evidence>
<organism evidence="3 4">
    <name type="scientific">Sistotremastrum suecicum HHB10207 ss-3</name>
    <dbReference type="NCBI Taxonomy" id="1314776"/>
    <lineage>
        <taxon>Eukaryota</taxon>
        <taxon>Fungi</taxon>
        <taxon>Dikarya</taxon>
        <taxon>Basidiomycota</taxon>
        <taxon>Agaricomycotina</taxon>
        <taxon>Agaricomycetes</taxon>
        <taxon>Sistotremastrales</taxon>
        <taxon>Sistotremastraceae</taxon>
        <taxon>Sistotremastrum</taxon>
    </lineage>
</organism>
<proteinExistence type="predicted"/>
<dbReference type="Pfam" id="PF00071">
    <property type="entry name" value="Ras"/>
    <property type="match status" value="1"/>
</dbReference>
<dbReference type="OrthoDB" id="25896at2759"/>
<dbReference type="Gene3D" id="3.40.50.300">
    <property type="entry name" value="P-loop containing nucleotide triphosphate hydrolases"/>
    <property type="match status" value="1"/>
</dbReference>
<dbReference type="InterPro" id="IPR027417">
    <property type="entry name" value="P-loop_NTPase"/>
</dbReference>
<dbReference type="Proteomes" id="UP000076798">
    <property type="component" value="Unassembled WGS sequence"/>
</dbReference>
<dbReference type="GO" id="GO:0007264">
    <property type="term" value="P:small GTPase-mediated signal transduction"/>
    <property type="evidence" value="ECO:0007669"/>
    <property type="project" value="InterPro"/>
</dbReference>
<keyword evidence="4" id="KW-1185">Reference proteome</keyword>
<keyword evidence="2" id="KW-0342">GTP-binding</keyword>
<protein>
    <submittedName>
        <fullName evidence="3">Uncharacterized protein</fullName>
    </submittedName>
</protein>
<dbReference type="InterPro" id="IPR001806">
    <property type="entry name" value="Small_GTPase"/>
</dbReference>